<organism evidence="1 2">
    <name type="scientific">Candidatus Arcanibacter lacustris</name>
    <dbReference type="NCBI Taxonomy" id="1607817"/>
    <lineage>
        <taxon>Bacteria</taxon>
        <taxon>Pseudomonadati</taxon>
        <taxon>Pseudomonadota</taxon>
        <taxon>Alphaproteobacteria</taxon>
        <taxon>Rickettsiales</taxon>
        <taxon>Candidatus Arcanibacter</taxon>
    </lineage>
</organism>
<reference evidence="1 2" key="1">
    <citation type="submission" date="2015-02" db="EMBL/GenBank/DDBJ databases">
        <title>Single cell genomics of a rare environmental alphaproteobacterium provides unique insights into Rickettsiaceae evolution.</title>
        <authorList>
            <person name="Martijn J."/>
            <person name="Schulz F."/>
            <person name="Zaremba-Niedzwiedzka K."/>
            <person name="Viklund J."/>
            <person name="Stepanauskas R."/>
            <person name="Andersson S.G.E."/>
            <person name="Horn M."/>
            <person name="Guy L."/>
            <person name="Ettema T.J.G."/>
        </authorList>
    </citation>
    <scope>NUCLEOTIDE SEQUENCE [LARGE SCALE GENOMIC DNA]</scope>
    <source>
        <strain evidence="1 2">SCGC AAA041-L04</strain>
    </source>
</reference>
<evidence type="ECO:0000313" key="2">
    <source>
        <dbReference type="Proteomes" id="UP000033358"/>
    </source>
</evidence>
<accession>A0A0F5MML3</accession>
<gene>
    <name evidence="1" type="primary">higB-1</name>
    <name evidence="1" type="ORF">SZ25_00859</name>
</gene>
<dbReference type="AlphaFoldDB" id="A0A0F5MML3"/>
<dbReference type="EMBL" id="JYHA01000142">
    <property type="protein sequence ID" value="KKB96058.1"/>
    <property type="molecule type" value="Genomic_DNA"/>
</dbReference>
<dbReference type="SUPFAM" id="SSF143011">
    <property type="entry name" value="RelE-like"/>
    <property type="match status" value="1"/>
</dbReference>
<keyword evidence="2" id="KW-1185">Reference proteome</keyword>
<dbReference type="Pfam" id="PF05015">
    <property type="entry name" value="HigB-like_toxin"/>
    <property type="match status" value="1"/>
</dbReference>
<dbReference type="PANTHER" id="PTHR40266">
    <property type="entry name" value="TOXIN HIGB-1"/>
    <property type="match status" value="1"/>
</dbReference>
<dbReference type="Gene3D" id="3.30.2310.20">
    <property type="entry name" value="RelE-like"/>
    <property type="match status" value="1"/>
</dbReference>
<comment type="caution">
    <text evidence="1">The sequence shown here is derived from an EMBL/GenBank/DDBJ whole genome shotgun (WGS) entry which is preliminary data.</text>
</comment>
<proteinExistence type="predicted"/>
<protein>
    <submittedName>
        <fullName evidence="1">Toxin HigB-1</fullName>
    </submittedName>
</protein>
<dbReference type="InterPro" id="IPR007711">
    <property type="entry name" value="HigB-1"/>
</dbReference>
<dbReference type="InterPro" id="IPR035093">
    <property type="entry name" value="RelE/ParE_toxin_dom_sf"/>
</dbReference>
<sequence length="92" mass="10938">MIKNFRCKDTALLFEDKYVARFSEILHIARRKLEMLHAAISINSLRVPPGNNLEKLIGNRKDQYSIRINNKYRLCFKWVENNATDLEIVDYH</sequence>
<name>A0A0F5MML3_9RICK</name>
<evidence type="ECO:0000313" key="1">
    <source>
        <dbReference type="EMBL" id="KKB96058.1"/>
    </source>
</evidence>
<dbReference type="Proteomes" id="UP000033358">
    <property type="component" value="Unassembled WGS sequence"/>
</dbReference>
<dbReference type="PANTHER" id="PTHR40266:SF2">
    <property type="entry name" value="TOXIN HIGB-1"/>
    <property type="match status" value="1"/>
</dbReference>